<dbReference type="Proteomes" id="UP000887581">
    <property type="component" value="Unplaced"/>
</dbReference>
<reference evidence="7" key="1">
    <citation type="submission" date="2022-11" db="UniProtKB">
        <authorList>
            <consortium name="WormBaseParasite"/>
        </authorList>
    </citation>
    <scope>IDENTIFICATION</scope>
</reference>
<evidence type="ECO:0000313" key="6">
    <source>
        <dbReference type="Proteomes" id="UP000887581"/>
    </source>
</evidence>
<evidence type="ECO:0000256" key="4">
    <source>
        <dbReference type="ARBA" id="ARBA00023212"/>
    </source>
</evidence>
<sequence length="527" mass="61733">MIEKGIYFVNRPLTDVEFRVILEYNQPTIDVLESNGDFVRDINEQQFASPVSAVLVDVCTFKWQQKIHFRREMIDTAQQLRIQSSSKEKRINQDKGTLEVEKDASRVFTLIDGEEPIGIRKVTTKFNTNKRENKLAERIAMSRNRRVEPTMMSCREPVINLPSREHQMKTRRVQHIKQVMYIMAYLGPVQDNMEIYDGSNQYVLCKITVINETNVIVEPDLFSASNTIESRYGNYKARLFIINNEKLDHIDNVKFDQRSFKEEEEEMKIVNDFPSEKLTKLVYLINIERAINFPQDGLYIEYKVDLPLQCALIDFSPMYRWTIISDSNPQGEDDVAVISQPVCVTLIIKEWQASENFYWPKMVFRLCGEDYWGRSFVNGFGQLTLPSQPGSHEFDVKCWRHQRKQDRKSMMFEHYISKMAQFERTELTLPSESKSSKVGPIASSIGLGIRSSGTLKINVHCIMQKPAFTPHKFYHKMKYDDTLVRHTGMRSRIHWNILKVLSEFEEAKRNFLKIWTQPTSTFPKRIP</sequence>
<evidence type="ECO:0000256" key="1">
    <source>
        <dbReference type="ARBA" id="ARBA00004120"/>
    </source>
</evidence>
<dbReference type="PANTHER" id="PTHR12968">
    <property type="entry name" value="B9 DOMAIN-CONTAINING"/>
    <property type="match status" value="1"/>
</dbReference>
<keyword evidence="6" id="KW-1185">Reference proteome</keyword>
<keyword evidence="2" id="KW-0963">Cytoplasm</keyword>
<dbReference type="GO" id="GO:0036038">
    <property type="term" value="C:MKS complex"/>
    <property type="evidence" value="ECO:0007669"/>
    <property type="project" value="TreeGrafter"/>
</dbReference>
<accession>A0A915PYG1</accession>
<organism evidence="6 7">
    <name type="scientific">Setaria digitata</name>
    <dbReference type="NCBI Taxonomy" id="48799"/>
    <lineage>
        <taxon>Eukaryota</taxon>
        <taxon>Metazoa</taxon>
        <taxon>Ecdysozoa</taxon>
        <taxon>Nematoda</taxon>
        <taxon>Chromadorea</taxon>
        <taxon>Rhabditida</taxon>
        <taxon>Spirurina</taxon>
        <taxon>Spiruromorpha</taxon>
        <taxon>Filarioidea</taxon>
        <taxon>Setariidae</taxon>
        <taxon>Setaria</taxon>
    </lineage>
</organism>
<evidence type="ECO:0000256" key="3">
    <source>
        <dbReference type="ARBA" id="ARBA00022794"/>
    </source>
</evidence>
<keyword evidence="3" id="KW-0970">Cilium biogenesis/degradation</keyword>
<dbReference type="GO" id="GO:0060271">
    <property type="term" value="P:cilium assembly"/>
    <property type="evidence" value="ECO:0007669"/>
    <property type="project" value="TreeGrafter"/>
</dbReference>
<dbReference type="WBParaSite" id="sdigi.contig6.g752.t1">
    <property type="protein sequence ID" value="sdigi.contig6.g752.t1"/>
    <property type="gene ID" value="sdigi.contig6.g752"/>
</dbReference>
<evidence type="ECO:0000313" key="7">
    <source>
        <dbReference type="WBParaSite" id="sdigi.contig6.g752.t1"/>
    </source>
</evidence>
<dbReference type="AlphaFoldDB" id="A0A915PYG1"/>
<comment type="subcellular location">
    <subcellularLocation>
        <location evidence="1">Cytoplasm</location>
        <location evidence="1">Cytoskeleton</location>
        <location evidence="1">Cilium basal body</location>
    </subcellularLocation>
</comment>
<dbReference type="InterPro" id="IPR010796">
    <property type="entry name" value="C2_B9-type_dom"/>
</dbReference>
<keyword evidence="4" id="KW-0206">Cytoskeleton</keyword>
<protein>
    <submittedName>
        <fullName evidence="7">Uncharacterized protein</fullName>
    </submittedName>
</protein>
<proteinExistence type="predicted"/>
<dbReference type="PROSITE" id="PS51381">
    <property type="entry name" value="C2_B9"/>
    <property type="match status" value="1"/>
</dbReference>
<dbReference type="Pfam" id="PF07162">
    <property type="entry name" value="B9-C2"/>
    <property type="match status" value="1"/>
</dbReference>
<evidence type="ECO:0000256" key="2">
    <source>
        <dbReference type="ARBA" id="ARBA00022490"/>
    </source>
</evidence>
<evidence type="ECO:0000256" key="5">
    <source>
        <dbReference type="ARBA" id="ARBA00023273"/>
    </source>
</evidence>
<name>A0A915PYG1_9BILA</name>
<keyword evidence="5" id="KW-0966">Cell projection</keyword>
<dbReference type="PANTHER" id="PTHR12968:SF4">
    <property type="entry name" value="TECTONIC-LIKE COMPLEX MEMBER MKS1"/>
    <property type="match status" value="1"/>
</dbReference>